<proteinExistence type="inferred from homology"/>
<evidence type="ECO:0000313" key="9">
    <source>
        <dbReference type="Proteomes" id="UP000662986"/>
    </source>
</evidence>
<protein>
    <submittedName>
        <fullName evidence="8">Cytochrome P450</fullName>
    </submittedName>
</protein>
<name>A0A974W7L6_9NOCA</name>
<reference evidence="8 9" key="2">
    <citation type="journal article" date="2022" name="Arch. Microbiol.">
        <title>Rhodococcus pseudokoreensis sp. nov. isolated from the rhizosphere of young M26 apple rootstocks.</title>
        <authorList>
            <person name="Kampfer P."/>
            <person name="Glaeser S.P."/>
            <person name="Blom J."/>
            <person name="Wolf J."/>
            <person name="Benning S."/>
            <person name="Schloter M."/>
            <person name="Neumann-Schaal M."/>
        </authorList>
    </citation>
    <scope>NUCLEOTIDE SEQUENCE [LARGE SCALE GENOMIC DNA]</scope>
    <source>
        <strain evidence="8 9">R79</strain>
    </source>
</reference>
<evidence type="ECO:0000256" key="5">
    <source>
        <dbReference type="ARBA" id="ARBA00023004"/>
    </source>
</evidence>
<keyword evidence="5 7" id="KW-0408">Iron</keyword>
<dbReference type="SUPFAM" id="SSF48264">
    <property type="entry name" value="Cytochrome P450"/>
    <property type="match status" value="1"/>
</dbReference>
<dbReference type="Pfam" id="PF00067">
    <property type="entry name" value="p450"/>
    <property type="match status" value="1"/>
</dbReference>
<evidence type="ECO:0000256" key="1">
    <source>
        <dbReference type="ARBA" id="ARBA00010617"/>
    </source>
</evidence>
<reference evidence="8 9" key="1">
    <citation type="journal article" date="2021" name="Microbiol. Resour. Announc.">
        <title>Complete Genome Sequences of Two Rhodococcus sp. Strains with Large and Linear Chromosomes, Isolated from Apple Rhizosphere.</title>
        <authorList>
            <person name="Benning S."/>
            <person name="Brugnone N."/>
            <person name="Siani R."/>
            <person name="Kublik S."/>
            <person name="Schloter M."/>
            <person name="Rad V."/>
        </authorList>
    </citation>
    <scope>NUCLEOTIDE SEQUENCE [LARGE SCALE GENOMIC DNA]</scope>
    <source>
        <strain evidence="8 9">R79</strain>
    </source>
</reference>
<evidence type="ECO:0000256" key="7">
    <source>
        <dbReference type="RuleBase" id="RU000461"/>
    </source>
</evidence>
<dbReference type="PRINTS" id="PR00385">
    <property type="entry name" value="P450"/>
</dbReference>
<sequence>MNTRIDSGTAALPYEMQARQDLVKGPQLERELRALRHSVGPVLPAVMPFGEGRAWVAVGHQEARQVFEDPRFGVAAHRGNNYPRMRHSEGHKEPFPISFIHMDGPEHVAKRRVLTRHLSVKRVLAMKPHTEQIVQDYIQEFESQGPGVDIVAHYSEQIPLAVISHLIGIPPDDKDYFLDAALDMMNGRVATEEEANKKIAEVSSYFGRLAKQKRDDPQDDLLSAIVTDAAAGKWTEEELEGAGFALLTAGHDATASILGGILYWLVHDPDLYAYLRDNRDKLPRAIEEFLRVIPAGTGTRVRIAYEDVEIGGVTVNKGDGIHPTVHPANFDERVYTDPLDLKIDRDETPHLRFGFGPHGCPGSQLARMELQVAISAIFDRFPRLWAIDPSDDWREEVLMRGPRSVLVAWDTDEARS</sequence>
<organism evidence="8 9">
    <name type="scientific">Rhodococcus pseudokoreensis</name>
    <dbReference type="NCBI Taxonomy" id="2811421"/>
    <lineage>
        <taxon>Bacteria</taxon>
        <taxon>Bacillati</taxon>
        <taxon>Actinomycetota</taxon>
        <taxon>Actinomycetes</taxon>
        <taxon>Mycobacteriales</taxon>
        <taxon>Nocardiaceae</taxon>
        <taxon>Rhodococcus</taxon>
    </lineage>
</organism>
<keyword evidence="9" id="KW-1185">Reference proteome</keyword>
<dbReference type="InterPro" id="IPR001128">
    <property type="entry name" value="Cyt_P450"/>
</dbReference>
<evidence type="ECO:0000256" key="2">
    <source>
        <dbReference type="ARBA" id="ARBA00022617"/>
    </source>
</evidence>
<evidence type="ECO:0000313" key="8">
    <source>
        <dbReference type="EMBL" id="QSE92783.1"/>
    </source>
</evidence>
<dbReference type="PANTHER" id="PTHR46696">
    <property type="entry name" value="P450, PUTATIVE (EUROFUNG)-RELATED"/>
    <property type="match status" value="1"/>
</dbReference>
<gene>
    <name evidence="8" type="ORF">JWS13_31395</name>
</gene>
<comment type="similarity">
    <text evidence="1 7">Belongs to the cytochrome P450 family.</text>
</comment>
<evidence type="ECO:0000256" key="3">
    <source>
        <dbReference type="ARBA" id="ARBA00022723"/>
    </source>
</evidence>
<evidence type="ECO:0000256" key="6">
    <source>
        <dbReference type="ARBA" id="ARBA00023033"/>
    </source>
</evidence>
<dbReference type="PROSITE" id="PS00086">
    <property type="entry name" value="CYTOCHROME_P450"/>
    <property type="match status" value="1"/>
</dbReference>
<keyword evidence="2 7" id="KW-0349">Heme</keyword>
<dbReference type="Proteomes" id="UP000662986">
    <property type="component" value="Chromosome"/>
</dbReference>
<dbReference type="RefSeq" id="WP_206009235.1">
    <property type="nucleotide sequence ID" value="NZ_CP070619.1"/>
</dbReference>
<dbReference type="InterPro" id="IPR002397">
    <property type="entry name" value="Cyt_P450_B"/>
</dbReference>
<dbReference type="PRINTS" id="PR00359">
    <property type="entry name" value="BP450"/>
</dbReference>
<keyword evidence="6 7" id="KW-0503">Monooxygenase</keyword>
<evidence type="ECO:0000256" key="4">
    <source>
        <dbReference type="ARBA" id="ARBA00023002"/>
    </source>
</evidence>
<dbReference type="Gene3D" id="1.10.630.10">
    <property type="entry name" value="Cytochrome P450"/>
    <property type="match status" value="1"/>
</dbReference>
<dbReference type="InterPro" id="IPR036396">
    <property type="entry name" value="Cyt_P450_sf"/>
</dbReference>
<dbReference type="EMBL" id="CP070619">
    <property type="protein sequence ID" value="QSE92783.1"/>
    <property type="molecule type" value="Genomic_DNA"/>
</dbReference>
<dbReference type="InterPro" id="IPR017972">
    <property type="entry name" value="Cyt_P450_CS"/>
</dbReference>
<keyword evidence="4 7" id="KW-0560">Oxidoreductase</keyword>
<dbReference type="PANTHER" id="PTHR46696:SF6">
    <property type="entry name" value="P450, PUTATIVE (EUROFUNG)-RELATED"/>
    <property type="match status" value="1"/>
</dbReference>
<accession>A0A974W7L6</accession>
<keyword evidence="3 7" id="KW-0479">Metal-binding</keyword>